<sequence>MTDAPKPGRPTEYSAEVADIICERIADGESLRDICKADEMPARSVVFRWLSIHREFSDQYARAREAQADAISDDMLAIADDGQNDWIERNGEGDEDAGWRVNGEHIQRSRLRIDARKWMAAKLAPKKYGDRQSVDHTSSDGSMAPTVIQLVPMTGNDDSAD</sequence>
<dbReference type="InterPro" id="IPR048683">
    <property type="entry name" value="Sf6_terminase"/>
</dbReference>
<accession>A0ABV7UI39</accession>
<reference evidence="3" key="1">
    <citation type="journal article" date="2019" name="Int. J. Syst. Evol. Microbiol.">
        <title>The Global Catalogue of Microorganisms (GCM) 10K type strain sequencing project: providing services to taxonomists for standard genome sequencing and annotation.</title>
        <authorList>
            <consortium name="The Broad Institute Genomics Platform"/>
            <consortium name="The Broad Institute Genome Sequencing Center for Infectious Disease"/>
            <person name="Wu L."/>
            <person name="Ma J."/>
        </authorList>
    </citation>
    <scope>NUCLEOTIDE SEQUENCE [LARGE SCALE GENOMIC DNA]</scope>
    <source>
        <strain evidence="3">KCTC 42282</strain>
    </source>
</reference>
<dbReference type="Pfam" id="PF20901">
    <property type="entry name" value="Sf6_terminase"/>
    <property type="match status" value="1"/>
</dbReference>
<evidence type="ECO:0000313" key="3">
    <source>
        <dbReference type="Proteomes" id="UP001595704"/>
    </source>
</evidence>
<feature type="compositionally biased region" description="Basic and acidic residues" evidence="1">
    <location>
        <begin position="128"/>
        <end position="138"/>
    </location>
</feature>
<keyword evidence="3" id="KW-1185">Reference proteome</keyword>
<organism evidence="2 3">
    <name type="scientific">Camelimonas fluminis</name>
    <dbReference type="NCBI Taxonomy" id="1576911"/>
    <lineage>
        <taxon>Bacteria</taxon>
        <taxon>Pseudomonadati</taxon>
        <taxon>Pseudomonadota</taxon>
        <taxon>Alphaproteobacteria</taxon>
        <taxon>Hyphomicrobiales</taxon>
        <taxon>Chelatococcaceae</taxon>
        <taxon>Camelimonas</taxon>
    </lineage>
</organism>
<comment type="caution">
    <text evidence="2">The sequence shown here is derived from an EMBL/GenBank/DDBJ whole genome shotgun (WGS) entry which is preliminary data.</text>
</comment>
<dbReference type="EMBL" id="JBHRYC010000061">
    <property type="protein sequence ID" value="MFC3638197.1"/>
    <property type="molecule type" value="Genomic_DNA"/>
</dbReference>
<evidence type="ECO:0000256" key="1">
    <source>
        <dbReference type="SAM" id="MobiDB-lite"/>
    </source>
</evidence>
<proteinExistence type="predicted"/>
<protein>
    <submittedName>
        <fullName evidence="2">Terminase small subunit protein</fullName>
    </submittedName>
</protein>
<evidence type="ECO:0000313" key="2">
    <source>
        <dbReference type="EMBL" id="MFC3638197.1"/>
    </source>
</evidence>
<dbReference type="RefSeq" id="WP_191320445.1">
    <property type="nucleotide sequence ID" value="NZ_BNCG01000017.1"/>
</dbReference>
<name>A0ABV7UI39_9HYPH</name>
<feature type="region of interest" description="Disordered" evidence="1">
    <location>
        <begin position="128"/>
        <end position="161"/>
    </location>
</feature>
<dbReference type="Proteomes" id="UP001595704">
    <property type="component" value="Unassembled WGS sequence"/>
</dbReference>
<gene>
    <name evidence="2" type="ORF">ACFONL_12585</name>
</gene>
<dbReference type="Gene3D" id="1.10.10.60">
    <property type="entry name" value="Homeodomain-like"/>
    <property type="match status" value="1"/>
</dbReference>